<dbReference type="HOGENOM" id="CLU_1816914_0_0_1"/>
<dbReference type="VEuPathDB" id="FungiDB:SCHCODRAFT_01106472"/>
<sequence>MHLPDDILRFTGKQRKIECALCAHPPNLPTFRISDHRRQPSLFGTFTDALRTIGFLQRAPSIDTKRTCRFRCSTGMSIALYLSVVLPNSLDSDSAARRCLTLARRAITSTTPTCYGNSHLTTINADAALIFRASMHAQQACN</sequence>
<feature type="non-terminal residue" evidence="1">
    <location>
        <position position="142"/>
    </location>
</feature>
<dbReference type="AlphaFoldDB" id="D8QIV7"/>
<keyword evidence="2" id="KW-1185">Reference proteome</keyword>
<organism evidence="2">
    <name type="scientific">Schizophyllum commune (strain H4-8 / FGSC 9210)</name>
    <name type="common">Split gill fungus</name>
    <dbReference type="NCBI Taxonomy" id="578458"/>
    <lineage>
        <taxon>Eukaryota</taxon>
        <taxon>Fungi</taxon>
        <taxon>Dikarya</taxon>
        <taxon>Basidiomycota</taxon>
        <taxon>Agaricomycotina</taxon>
        <taxon>Agaricomycetes</taxon>
        <taxon>Agaricomycetidae</taxon>
        <taxon>Agaricales</taxon>
        <taxon>Schizophyllaceae</taxon>
        <taxon>Schizophyllum</taxon>
    </lineage>
</organism>
<evidence type="ECO:0000313" key="1">
    <source>
        <dbReference type="EMBL" id="EFI92297.1"/>
    </source>
</evidence>
<gene>
    <name evidence="1" type="ORF">SCHCODRAFT_113824</name>
</gene>
<protein>
    <submittedName>
        <fullName evidence="1">Uncharacterized protein</fullName>
    </submittedName>
</protein>
<dbReference type="Proteomes" id="UP000007431">
    <property type="component" value="Unassembled WGS sequence"/>
</dbReference>
<reference evidence="1 2" key="1">
    <citation type="journal article" date="2010" name="Nat. Biotechnol.">
        <title>Genome sequence of the model mushroom Schizophyllum commune.</title>
        <authorList>
            <person name="Ohm R.A."/>
            <person name="de Jong J.F."/>
            <person name="Lugones L.G."/>
            <person name="Aerts A."/>
            <person name="Kothe E."/>
            <person name="Stajich J.E."/>
            <person name="de Vries R.P."/>
            <person name="Record E."/>
            <person name="Levasseur A."/>
            <person name="Baker S.E."/>
            <person name="Bartholomew K.A."/>
            <person name="Coutinho P.M."/>
            <person name="Erdmann S."/>
            <person name="Fowler T.J."/>
            <person name="Gathman A.C."/>
            <person name="Lombard V."/>
            <person name="Henrissat B."/>
            <person name="Knabe N."/>
            <person name="Kuees U."/>
            <person name="Lilly W.W."/>
            <person name="Lindquist E."/>
            <person name="Lucas S."/>
            <person name="Magnuson J.K."/>
            <person name="Piumi F."/>
            <person name="Raudaskoski M."/>
            <person name="Salamov A."/>
            <person name="Schmutz J."/>
            <person name="Schwarze F.W.M.R."/>
            <person name="vanKuyk P.A."/>
            <person name="Horton J.S."/>
            <person name="Grigoriev I.V."/>
            <person name="Woesten H.A.B."/>
        </authorList>
    </citation>
    <scope>NUCLEOTIDE SEQUENCE [LARGE SCALE GENOMIC DNA]</scope>
    <source>
        <strain evidence="2">H4-8 / FGSC 9210</strain>
    </source>
</reference>
<dbReference type="EMBL" id="GL377313">
    <property type="protein sequence ID" value="EFI92297.1"/>
    <property type="molecule type" value="Genomic_DNA"/>
</dbReference>
<dbReference type="KEGG" id="scm:SCHCO_01106472"/>
<dbReference type="RefSeq" id="XP_003027200.1">
    <property type="nucleotide sequence ID" value="XM_003027154.1"/>
</dbReference>
<evidence type="ECO:0000313" key="2">
    <source>
        <dbReference type="Proteomes" id="UP000007431"/>
    </source>
</evidence>
<dbReference type="GeneID" id="9597074"/>
<name>D8QIV7_SCHCM</name>
<dbReference type="InParanoid" id="D8QIV7"/>
<accession>D8QIV7</accession>
<proteinExistence type="predicted"/>